<dbReference type="InterPro" id="IPR035892">
    <property type="entry name" value="C2_domain_sf"/>
</dbReference>
<evidence type="ECO:0000256" key="2">
    <source>
        <dbReference type="ARBA" id="ARBA00012368"/>
    </source>
</evidence>
<dbReference type="CDD" id="cd16207">
    <property type="entry name" value="EFh_ScPlc1p_like"/>
    <property type="match status" value="1"/>
</dbReference>
<feature type="domain" description="PI-PLC Y-box" evidence="10">
    <location>
        <begin position="809"/>
        <end position="922"/>
    </location>
</feature>
<comment type="caution">
    <text evidence="12">The sequence shown here is derived from an EMBL/GenBank/DDBJ whole genome shotgun (WGS) entry which is preliminary data.</text>
</comment>
<evidence type="ECO:0000256" key="8">
    <source>
        <dbReference type="SAM" id="MobiDB-lite"/>
    </source>
</evidence>
<evidence type="ECO:0000313" key="13">
    <source>
        <dbReference type="Proteomes" id="UP000567179"/>
    </source>
</evidence>
<keyword evidence="13" id="KW-1185">Reference proteome</keyword>
<dbReference type="Gene3D" id="1.10.238.10">
    <property type="entry name" value="EF-hand"/>
    <property type="match status" value="2"/>
</dbReference>
<dbReference type="PRINTS" id="PR00390">
    <property type="entry name" value="PHPHLIPASEC"/>
</dbReference>
<dbReference type="Pfam" id="PF00387">
    <property type="entry name" value="PI-PLC-Y"/>
    <property type="match status" value="1"/>
</dbReference>
<comment type="catalytic activity">
    <reaction evidence="7">
        <text>a 1,2-diacyl-sn-glycero-3-phospho-(1D-myo-inositol-4,5-bisphosphate) + H2O = 1D-myo-inositol 1,4,5-trisphosphate + a 1,2-diacyl-sn-glycerol + H(+)</text>
        <dbReference type="Rhea" id="RHEA:33179"/>
        <dbReference type="ChEBI" id="CHEBI:15377"/>
        <dbReference type="ChEBI" id="CHEBI:15378"/>
        <dbReference type="ChEBI" id="CHEBI:17815"/>
        <dbReference type="ChEBI" id="CHEBI:58456"/>
        <dbReference type="ChEBI" id="CHEBI:203600"/>
        <dbReference type="EC" id="3.1.4.11"/>
    </reaction>
</comment>
<dbReference type="OrthoDB" id="269822at2759"/>
<dbReference type="CDD" id="cd13360">
    <property type="entry name" value="PH_PLC_fungal"/>
    <property type="match status" value="1"/>
</dbReference>
<comment type="cofactor">
    <cofactor evidence="1">
        <name>Ca(2+)</name>
        <dbReference type="ChEBI" id="CHEBI:29108"/>
    </cofactor>
</comment>
<keyword evidence="6" id="KW-0807">Transducer</keyword>
<reference evidence="12 13" key="1">
    <citation type="journal article" date="2020" name="ISME J.">
        <title>Uncovering the hidden diversity of litter-decomposition mechanisms in mushroom-forming fungi.</title>
        <authorList>
            <person name="Floudas D."/>
            <person name="Bentzer J."/>
            <person name="Ahren D."/>
            <person name="Johansson T."/>
            <person name="Persson P."/>
            <person name="Tunlid A."/>
        </authorList>
    </citation>
    <scope>NUCLEOTIDE SEQUENCE [LARGE SCALE GENOMIC DNA]</scope>
    <source>
        <strain evidence="12 13">CBS 101986</strain>
    </source>
</reference>
<feature type="region of interest" description="Disordered" evidence="8">
    <location>
        <begin position="668"/>
        <end position="769"/>
    </location>
</feature>
<dbReference type="GO" id="GO:0016042">
    <property type="term" value="P:lipid catabolic process"/>
    <property type="evidence" value="ECO:0007669"/>
    <property type="project" value="UniProtKB-KW"/>
</dbReference>
<evidence type="ECO:0000259" key="9">
    <source>
        <dbReference type="PROSITE" id="PS50004"/>
    </source>
</evidence>
<dbReference type="GO" id="GO:0005509">
    <property type="term" value="F:calcium ion binding"/>
    <property type="evidence" value="ECO:0007669"/>
    <property type="project" value="InterPro"/>
</dbReference>
<dbReference type="GO" id="GO:0051209">
    <property type="term" value="P:release of sequestered calcium ion into cytosol"/>
    <property type="evidence" value="ECO:0007669"/>
    <property type="project" value="TreeGrafter"/>
</dbReference>
<dbReference type="InterPro" id="IPR000909">
    <property type="entry name" value="PLipase_C_PInositol-sp_X_dom"/>
</dbReference>
<dbReference type="SUPFAM" id="SSF50729">
    <property type="entry name" value="PH domain-like"/>
    <property type="match status" value="1"/>
</dbReference>
<evidence type="ECO:0000259" key="10">
    <source>
        <dbReference type="PROSITE" id="PS50008"/>
    </source>
</evidence>
<evidence type="ECO:0000256" key="5">
    <source>
        <dbReference type="ARBA" id="ARBA00023098"/>
    </source>
</evidence>
<evidence type="ECO:0000256" key="1">
    <source>
        <dbReference type="ARBA" id="ARBA00001913"/>
    </source>
</evidence>
<dbReference type="Gene3D" id="2.60.40.150">
    <property type="entry name" value="C2 domain"/>
    <property type="match status" value="1"/>
</dbReference>
<dbReference type="GO" id="GO:0004435">
    <property type="term" value="F:phosphatidylinositol-4,5-bisphosphate phospholipase C activity"/>
    <property type="evidence" value="ECO:0007669"/>
    <property type="project" value="UniProtKB-EC"/>
</dbReference>
<dbReference type="CDD" id="cd08558">
    <property type="entry name" value="PI-PLCc_eukaryota"/>
    <property type="match status" value="1"/>
</dbReference>
<feature type="compositionally biased region" description="Basic and acidic residues" evidence="8">
    <location>
        <begin position="983"/>
        <end position="994"/>
    </location>
</feature>
<keyword evidence="5 7" id="KW-0443">Lipid metabolism</keyword>
<dbReference type="PANTHER" id="PTHR10336:SF36">
    <property type="entry name" value="1-PHOSPHATIDYLINOSITOL 4,5-BISPHOSPHATE PHOSPHODIESTERASE BETA-4"/>
    <property type="match status" value="1"/>
</dbReference>
<dbReference type="Pfam" id="PF16457">
    <property type="entry name" value="PH_12"/>
    <property type="match status" value="1"/>
</dbReference>
<evidence type="ECO:0000313" key="12">
    <source>
        <dbReference type="EMBL" id="KAF5325342.1"/>
    </source>
</evidence>
<dbReference type="SUPFAM" id="SSF47473">
    <property type="entry name" value="EF-hand"/>
    <property type="match status" value="1"/>
</dbReference>
<feature type="region of interest" description="Disordered" evidence="8">
    <location>
        <begin position="979"/>
        <end position="1025"/>
    </location>
</feature>
<dbReference type="InterPro" id="IPR000008">
    <property type="entry name" value="C2_dom"/>
</dbReference>
<dbReference type="AlphaFoldDB" id="A0A8H5BNE8"/>
<dbReference type="SUPFAM" id="SSF51695">
    <property type="entry name" value="PLC-like phosphodiesterases"/>
    <property type="match status" value="1"/>
</dbReference>
<dbReference type="InterPro" id="IPR001192">
    <property type="entry name" value="PI-PLC_fam"/>
</dbReference>
<dbReference type="SMART" id="SM00149">
    <property type="entry name" value="PLCYc"/>
    <property type="match status" value="1"/>
</dbReference>
<evidence type="ECO:0000256" key="7">
    <source>
        <dbReference type="RuleBase" id="RU361133"/>
    </source>
</evidence>
<dbReference type="InterPro" id="IPR011993">
    <property type="entry name" value="PH-like_dom_sf"/>
</dbReference>
<dbReference type="SMART" id="SM00148">
    <property type="entry name" value="PLCXc"/>
    <property type="match status" value="1"/>
</dbReference>
<dbReference type="PROSITE" id="PS50222">
    <property type="entry name" value="EF_HAND_2"/>
    <property type="match status" value="1"/>
</dbReference>
<evidence type="ECO:0000259" key="11">
    <source>
        <dbReference type="PROSITE" id="PS50222"/>
    </source>
</evidence>
<feature type="compositionally biased region" description="Low complexity" evidence="8">
    <location>
        <begin position="701"/>
        <end position="710"/>
    </location>
</feature>
<dbReference type="InterPro" id="IPR002048">
    <property type="entry name" value="EF_hand_dom"/>
</dbReference>
<keyword evidence="4 7" id="KW-0442">Lipid degradation</keyword>
<dbReference type="EC" id="3.1.4.11" evidence="2 7"/>
<dbReference type="GO" id="GO:0048015">
    <property type="term" value="P:phosphatidylinositol-mediated signaling"/>
    <property type="evidence" value="ECO:0007669"/>
    <property type="project" value="TreeGrafter"/>
</dbReference>
<organism evidence="12 13">
    <name type="scientific">Psilocybe cf. subviscida</name>
    <dbReference type="NCBI Taxonomy" id="2480587"/>
    <lineage>
        <taxon>Eukaryota</taxon>
        <taxon>Fungi</taxon>
        <taxon>Dikarya</taxon>
        <taxon>Basidiomycota</taxon>
        <taxon>Agaricomycotina</taxon>
        <taxon>Agaricomycetes</taxon>
        <taxon>Agaricomycetidae</taxon>
        <taxon>Agaricales</taxon>
        <taxon>Agaricineae</taxon>
        <taxon>Strophariaceae</taxon>
        <taxon>Psilocybe</taxon>
    </lineage>
</organism>
<gene>
    <name evidence="12" type="ORF">D9619_010084</name>
</gene>
<keyword evidence="3 7" id="KW-0378">Hydrolase</keyword>
<dbReference type="InterPro" id="IPR001711">
    <property type="entry name" value="PLipase_C_Pinositol-sp_Y"/>
</dbReference>
<dbReference type="Pfam" id="PF09279">
    <property type="entry name" value="EF-hand_like"/>
    <property type="match status" value="1"/>
</dbReference>
<dbReference type="InterPro" id="IPR017946">
    <property type="entry name" value="PLC-like_Pdiesterase_TIM-brl"/>
</dbReference>
<dbReference type="EMBL" id="JAACJJ010000015">
    <property type="protein sequence ID" value="KAF5325342.1"/>
    <property type="molecule type" value="Genomic_DNA"/>
</dbReference>
<dbReference type="InterPro" id="IPR037755">
    <property type="entry name" value="Plc1_PH"/>
</dbReference>
<dbReference type="PROSITE" id="PS50007">
    <property type="entry name" value="PIPLC_X_DOMAIN"/>
    <property type="match status" value="1"/>
</dbReference>
<name>A0A8H5BNE8_9AGAR</name>
<proteinExistence type="predicted"/>
<dbReference type="Pfam" id="PF00388">
    <property type="entry name" value="PI-PLC-X"/>
    <property type="match status" value="1"/>
</dbReference>
<dbReference type="PANTHER" id="PTHR10336">
    <property type="entry name" value="PHOSPHOINOSITIDE-SPECIFIC PHOSPHOLIPASE C FAMILY PROTEIN"/>
    <property type="match status" value="1"/>
</dbReference>
<dbReference type="InterPro" id="IPR001849">
    <property type="entry name" value="PH_domain"/>
</dbReference>
<sequence length="1120" mass="126276">MYPNPNILRRAEHLVVDSNGNVAKELGEEDARKRRGRSFRRTIQGIRSRSAYSTALPRGRLKTGTRSSAVDDSLVVQVGGRTGHSRSLTDLTAMLSHPRSAPTSQAAHGPSTVAKGEQYASSMTELPDIGSVKTLKILQQGTLMTKVSAKKQKTYLFRLDADLGQIAWVSKRHKIIPIENIKEIRSGHEARHNREHLQLAIEYQDRWITIIYILDGHYKTLHLVAPDNVTFQMWDHSVRALHAIRQDLMRGIGNGEMREALWERHYWKAADEEPDHRLTFSEIEGLCRKLNINSSHDELLRLFKQADTRNREYLDFDDFRKFVKLLKARPEIDRLYKRLRKENGDTFDIRAFEAFIREKQKSNIPANELHVLFDKFSTTEGESTVMTLQGFSSFLLSSENTAFSDQHKAVWQDMTRPLSEYFISSSHNTYLVGHQLVGLSTTEGYIRALLHSCRCVEVDVFDGEDEPMVTHGLTLTTKVSLREVCKAIMEYGFKASPYPIIISAEVHCSLPQQDMIAFVMIEEFGESLLRVPTEGMSKIEALPSPEELKNKILFKTKNAHLVHPETLDSDSWVTDFSTSAEASASESDFFEKRRVFRERLHDDPHYPSETSVKSPFSKAGHALLQRVKSARGGRKSAPIVIDHPTAAPAPILSDRQLLATSPPAMTDMESVRSISSRGGAGPPPTRPPFFQRARRFRHSHSTSTSTSDSSPPLNADTPLPGTSTIPHPSRHSFLDRVRKAKSSSMPSRAASANPDVRRPKEDSLISATKPKPLALSTVAAQAGAAHKGAASDTDAHGHPKRKMSKHMLELLVYTVGVKCRGLNKKEEYAPEHMFSLSERMANKMLKVGMWDLIKHTRSHLVRTYPKGSRVNSTNYLPHRFWAAGMQLVALNWQTFDLGYMINNAMFQRNGRAGYVLKPHTLRQPQKELFVKRTSYVLDVTVISAQQLPRPKDAFGHEITDKADLDPFVEVTVFTPDWPVVPESKSKGKNSPDKAKKPKPVKRRSMPEPRPVSPTALDAGMASTPSVPVTKRTAAVKKNGFNPTWEEHLQLSFDCVADMMDLIFVRFVVRQEEKDMDEPLGVYCVSLGSLQQGYRHLPLHDSQLSQYLFSTLFVRIHISSR</sequence>
<dbReference type="Pfam" id="PF00168">
    <property type="entry name" value="C2"/>
    <property type="match status" value="2"/>
</dbReference>
<dbReference type="PROSITE" id="PS50008">
    <property type="entry name" value="PIPLC_Y_DOMAIN"/>
    <property type="match status" value="1"/>
</dbReference>
<dbReference type="SMART" id="SM00239">
    <property type="entry name" value="C2"/>
    <property type="match status" value="1"/>
</dbReference>
<feature type="domain" description="C2" evidence="9">
    <location>
        <begin position="917"/>
        <end position="1100"/>
    </location>
</feature>
<dbReference type="SUPFAM" id="SSF49562">
    <property type="entry name" value="C2 domain (Calcium/lipid-binding domain, CaLB)"/>
    <property type="match status" value="1"/>
</dbReference>
<dbReference type="InterPro" id="IPR015359">
    <property type="entry name" value="PLC_EF-hand-like"/>
</dbReference>
<protein>
    <recommendedName>
        <fullName evidence="2 7">Phosphoinositide phospholipase C</fullName>
        <ecNumber evidence="2 7">3.1.4.11</ecNumber>
    </recommendedName>
</protein>
<evidence type="ECO:0000256" key="4">
    <source>
        <dbReference type="ARBA" id="ARBA00022963"/>
    </source>
</evidence>
<dbReference type="CDD" id="cd00275">
    <property type="entry name" value="C2_PLC_like"/>
    <property type="match status" value="1"/>
</dbReference>
<dbReference type="Gene3D" id="2.30.29.30">
    <property type="entry name" value="Pleckstrin-homology domain (PH domain)/Phosphotyrosine-binding domain (PTB)"/>
    <property type="match status" value="1"/>
</dbReference>
<feature type="domain" description="EF-hand" evidence="11">
    <location>
        <begin position="294"/>
        <end position="329"/>
    </location>
</feature>
<dbReference type="PROSITE" id="PS50004">
    <property type="entry name" value="C2"/>
    <property type="match status" value="1"/>
</dbReference>
<dbReference type="InterPro" id="IPR011992">
    <property type="entry name" value="EF-hand-dom_pair"/>
</dbReference>
<evidence type="ECO:0000256" key="6">
    <source>
        <dbReference type="ARBA" id="ARBA00023224"/>
    </source>
</evidence>
<dbReference type="Proteomes" id="UP000567179">
    <property type="component" value="Unassembled WGS sequence"/>
</dbReference>
<accession>A0A8H5BNE8</accession>
<evidence type="ECO:0000256" key="3">
    <source>
        <dbReference type="ARBA" id="ARBA00022801"/>
    </source>
</evidence>
<dbReference type="Gene3D" id="3.20.20.190">
    <property type="entry name" value="Phosphatidylinositol (PI) phosphodiesterase"/>
    <property type="match status" value="2"/>
</dbReference>